<dbReference type="Proteomes" id="UP000441330">
    <property type="component" value="Unassembled WGS sequence"/>
</dbReference>
<organism evidence="1 2">
    <name type="scientific">Streptococcus parasanguinis</name>
    <dbReference type="NCBI Taxonomy" id="1318"/>
    <lineage>
        <taxon>Bacteria</taxon>
        <taxon>Bacillati</taxon>
        <taxon>Bacillota</taxon>
        <taxon>Bacilli</taxon>
        <taxon>Lactobacillales</taxon>
        <taxon>Streptococcaceae</taxon>
        <taxon>Streptococcus</taxon>
    </lineage>
</organism>
<name>A0A7X3BP04_STRPA</name>
<dbReference type="RefSeq" id="WP_129824266.1">
    <property type="nucleotide sequence ID" value="NZ_RCYS01000002.1"/>
</dbReference>
<evidence type="ECO:0000313" key="2">
    <source>
        <dbReference type="Proteomes" id="UP000441330"/>
    </source>
</evidence>
<evidence type="ECO:0000313" key="1">
    <source>
        <dbReference type="EMBL" id="MTS53941.1"/>
    </source>
</evidence>
<gene>
    <name evidence="1" type="ORF">GMC94_03395</name>
</gene>
<dbReference type="EMBL" id="WMZJ01000002">
    <property type="protein sequence ID" value="MTS53941.1"/>
    <property type="molecule type" value="Genomic_DNA"/>
</dbReference>
<reference evidence="1 2" key="1">
    <citation type="journal article" date="2019" name="Nat. Med.">
        <title>A library of human gut bacterial isolates paired with longitudinal multiomics data enables mechanistic microbiome research.</title>
        <authorList>
            <person name="Poyet M."/>
            <person name="Groussin M."/>
            <person name="Gibbons S.M."/>
            <person name="Avila-Pacheco J."/>
            <person name="Jiang X."/>
            <person name="Kearney S.M."/>
            <person name="Perrotta A.R."/>
            <person name="Berdy B."/>
            <person name="Zhao S."/>
            <person name="Lieberman T.D."/>
            <person name="Swanson P.K."/>
            <person name="Smith M."/>
            <person name="Roesemann S."/>
            <person name="Alexander J.E."/>
            <person name="Rich S.A."/>
            <person name="Livny J."/>
            <person name="Vlamakis H."/>
            <person name="Clish C."/>
            <person name="Bullock K."/>
            <person name="Deik A."/>
            <person name="Scott J."/>
            <person name="Pierce K.A."/>
            <person name="Xavier R.J."/>
            <person name="Alm E.J."/>
        </authorList>
    </citation>
    <scope>NUCLEOTIDE SEQUENCE [LARGE SCALE GENOMIC DNA]</scope>
    <source>
        <strain evidence="1 2">BIOML-A1</strain>
    </source>
</reference>
<proteinExistence type="predicted"/>
<dbReference type="AlphaFoldDB" id="A0A7X3BP04"/>
<sequence length="259" mass="28641">MMGINSTNLKQTKGGEVIKQGDFGSTFEFELLDYAGKPIEGLDGQSAKVKLAGSKGKLVIETTVEGSKASFKILKILPVGVYQLEIESGDYVFPSDQSAKIDVIQSVENYQAPEVVELGKVNIQHEISEYLNIHPLDISETVKRYFENHPIQPYNDSALVQRIEALEARPAGQAVDLSSYLTSDFAYQTFVNYTALQSQMTETIKSKHLELGLDALIDTKLANGGDPFQTLSKVKETFATKEELTSLISRIEVLENKNQ</sequence>
<protein>
    <submittedName>
        <fullName evidence="1">Uncharacterized protein</fullName>
    </submittedName>
</protein>
<comment type="caution">
    <text evidence="1">The sequence shown here is derived from an EMBL/GenBank/DDBJ whole genome shotgun (WGS) entry which is preliminary data.</text>
</comment>
<accession>A0A7X3BP04</accession>